<protein>
    <submittedName>
        <fullName evidence="1">Unannotated protein</fullName>
    </submittedName>
</protein>
<reference evidence="1" key="1">
    <citation type="submission" date="2020-05" db="EMBL/GenBank/DDBJ databases">
        <authorList>
            <person name="Chiriac C."/>
            <person name="Salcher M."/>
            <person name="Ghai R."/>
            <person name="Kavagutti S V."/>
        </authorList>
    </citation>
    <scope>NUCLEOTIDE SEQUENCE</scope>
</reference>
<proteinExistence type="predicted"/>
<accession>A0A6J6L6C8</accession>
<organism evidence="1">
    <name type="scientific">freshwater metagenome</name>
    <dbReference type="NCBI Taxonomy" id="449393"/>
    <lineage>
        <taxon>unclassified sequences</taxon>
        <taxon>metagenomes</taxon>
        <taxon>ecological metagenomes</taxon>
    </lineage>
</organism>
<dbReference type="EMBL" id="CAEZWB010000175">
    <property type="protein sequence ID" value="CAB4656313.1"/>
    <property type="molecule type" value="Genomic_DNA"/>
</dbReference>
<evidence type="ECO:0000313" key="1">
    <source>
        <dbReference type="EMBL" id="CAB4656313.1"/>
    </source>
</evidence>
<sequence length="101" mass="11368">MRLQEFYGNFSVKKSVDRHPYFGHPASVDVMIKPVTTAYKAKGGFIYRHRCHATLVLKPLVFEGYPLLGVKRHSDSSLAGVSTDDCTNVTYNNVAFMHCTQ</sequence>
<gene>
    <name evidence="1" type="ORF">UFOPK2166_01112</name>
</gene>
<name>A0A6J6L6C8_9ZZZZ</name>
<dbReference type="AlphaFoldDB" id="A0A6J6L6C8"/>